<organism evidence="5 6">
    <name type="scientific">Sporothrix eucalyptigena</name>
    <dbReference type="NCBI Taxonomy" id="1812306"/>
    <lineage>
        <taxon>Eukaryota</taxon>
        <taxon>Fungi</taxon>
        <taxon>Dikarya</taxon>
        <taxon>Ascomycota</taxon>
        <taxon>Pezizomycotina</taxon>
        <taxon>Sordariomycetes</taxon>
        <taxon>Sordariomycetidae</taxon>
        <taxon>Ophiostomatales</taxon>
        <taxon>Ophiostomataceae</taxon>
        <taxon>Sporothrix</taxon>
    </lineage>
</organism>
<reference evidence="5 6" key="1">
    <citation type="submission" date="2024-01" db="EMBL/GenBank/DDBJ databases">
        <authorList>
            <person name="Allen C."/>
            <person name="Tagirdzhanova G."/>
        </authorList>
    </citation>
    <scope>NUCLEOTIDE SEQUENCE [LARGE SCALE GENOMIC DNA]</scope>
</reference>
<proteinExistence type="inferred from homology"/>
<dbReference type="InterPro" id="IPR052449">
    <property type="entry name" value="STYX-Interacting_Phosphatase"/>
</dbReference>
<sequence>MDLDRGLFNQPENGTTMRLPEGVVANAPYQGPAPMLPNIPVPLALPYSNDFSNVLADRSNSSPSPSTGLSKTSGGSRESRASPIPQERSAQVKPPQSKSPSVWTIAPTMRNAAVMGLSEAQLFQITGGRTLYEEACQGYDWVYDMRREAQQILPYLYLGPSTAARDRTFLRRAGITKVIAIRDSRLAMARLLVVDYMAKEMGIESECIDIPDYSALLRVLPNAVQSINRHMLAAPTDENGVSTGKVLVFCETGNVRSPPVVVAYIMSMYNMDFLDTLRYVHKRRFCVSLDEEYKHMLLSFSDLLNARRDVANDAAQVHLSDDLMRDDAQNVRESIERRHIVSHPSSRTLSPEPREARPSHLIVPTLFRPSASSSRSASRPAKRHVEETMDDEDDRAEGVSEYVQSREPSAEPGRLNLDMARYQDRLQFTPFSDKGAV</sequence>
<feature type="region of interest" description="Disordered" evidence="2">
    <location>
        <begin position="338"/>
        <end position="416"/>
    </location>
</feature>
<dbReference type="SUPFAM" id="SSF52799">
    <property type="entry name" value="(Phosphotyrosine protein) phosphatases II"/>
    <property type="match status" value="1"/>
</dbReference>
<dbReference type="CDD" id="cd14498">
    <property type="entry name" value="DSP"/>
    <property type="match status" value="1"/>
</dbReference>
<evidence type="ECO:0000256" key="1">
    <source>
        <dbReference type="ARBA" id="ARBA00009649"/>
    </source>
</evidence>
<dbReference type="PANTHER" id="PTHR46588:SF1">
    <property type="entry name" value="SERINE_THREONINE_TYROSINE-INTERACTING PROTEIN"/>
    <property type="match status" value="1"/>
</dbReference>
<dbReference type="Proteomes" id="UP001642482">
    <property type="component" value="Unassembled WGS sequence"/>
</dbReference>
<dbReference type="PROSITE" id="PS50054">
    <property type="entry name" value="TYR_PHOSPHATASE_DUAL"/>
    <property type="match status" value="1"/>
</dbReference>
<feature type="domain" description="Tyrosine specific protein phosphatases" evidence="4">
    <location>
        <begin position="218"/>
        <end position="295"/>
    </location>
</feature>
<keyword evidence="6" id="KW-1185">Reference proteome</keyword>
<comment type="similarity">
    <text evidence="1">Belongs to the protein-tyrosine phosphatase family. Non-receptor class subfamily.</text>
</comment>
<evidence type="ECO:0000313" key="6">
    <source>
        <dbReference type="Proteomes" id="UP001642482"/>
    </source>
</evidence>
<dbReference type="InterPro" id="IPR020422">
    <property type="entry name" value="TYR_PHOSPHATASE_DUAL_dom"/>
</dbReference>
<name>A0ABP0D059_9PEZI</name>
<protein>
    <recommendedName>
        <fullName evidence="7">Protein-tyrosine-phosphatase</fullName>
    </recommendedName>
</protein>
<dbReference type="Pfam" id="PF00782">
    <property type="entry name" value="DSPc"/>
    <property type="match status" value="1"/>
</dbReference>
<comment type="caution">
    <text evidence="5">The sequence shown here is derived from an EMBL/GenBank/DDBJ whole genome shotgun (WGS) entry which is preliminary data.</text>
</comment>
<dbReference type="SMART" id="SM00195">
    <property type="entry name" value="DSPc"/>
    <property type="match status" value="1"/>
</dbReference>
<dbReference type="InterPro" id="IPR000387">
    <property type="entry name" value="Tyr_Pase_dom"/>
</dbReference>
<feature type="domain" description="Tyrosine-protein phosphatase" evidence="3">
    <location>
        <begin position="148"/>
        <end position="306"/>
    </location>
</feature>
<feature type="compositionally biased region" description="Low complexity" evidence="2">
    <location>
        <begin position="59"/>
        <end position="76"/>
    </location>
</feature>
<dbReference type="PANTHER" id="PTHR46588">
    <property type="entry name" value="SERINE/THREONINE/TYROSINE-INTERACTING PROTEIN"/>
    <property type="match status" value="1"/>
</dbReference>
<dbReference type="Gene3D" id="3.90.190.10">
    <property type="entry name" value="Protein tyrosine phosphatase superfamily"/>
    <property type="match status" value="1"/>
</dbReference>
<evidence type="ECO:0000256" key="2">
    <source>
        <dbReference type="SAM" id="MobiDB-lite"/>
    </source>
</evidence>
<dbReference type="PROSITE" id="PS50056">
    <property type="entry name" value="TYR_PHOSPHATASE_2"/>
    <property type="match status" value="1"/>
</dbReference>
<feature type="region of interest" description="Disordered" evidence="2">
    <location>
        <begin position="1"/>
        <end position="21"/>
    </location>
</feature>
<evidence type="ECO:0000259" key="4">
    <source>
        <dbReference type="PROSITE" id="PS50056"/>
    </source>
</evidence>
<feature type="region of interest" description="Disordered" evidence="2">
    <location>
        <begin position="56"/>
        <end position="102"/>
    </location>
</feature>
<dbReference type="EMBL" id="CAWUHD010000192">
    <property type="protein sequence ID" value="CAK7237789.1"/>
    <property type="molecule type" value="Genomic_DNA"/>
</dbReference>
<evidence type="ECO:0008006" key="7">
    <source>
        <dbReference type="Google" id="ProtNLM"/>
    </source>
</evidence>
<dbReference type="InterPro" id="IPR029021">
    <property type="entry name" value="Prot-tyrosine_phosphatase-like"/>
</dbReference>
<evidence type="ECO:0000259" key="3">
    <source>
        <dbReference type="PROSITE" id="PS50054"/>
    </source>
</evidence>
<gene>
    <name evidence="5" type="ORF">SEUCBS140593_010127</name>
</gene>
<accession>A0ABP0D059</accession>
<evidence type="ECO:0000313" key="5">
    <source>
        <dbReference type="EMBL" id="CAK7237789.1"/>
    </source>
</evidence>
<dbReference type="InterPro" id="IPR000340">
    <property type="entry name" value="Dual-sp_phosphatase_cat-dom"/>
</dbReference>
<feature type="compositionally biased region" description="Low complexity" evidence="2">
    <location>
        <begin position="368"/>
        <end position="379"/>
    </location>
</feature>